<dbReference type="EMBL" id="BJOU01000001">
    <property type="protein sequence ID" value="GED97046.1"/>
    <property type="molecule type" value="Genomic_DNA"/>
</dbReference>
<evidence type="ECO:0000313" key="3">
    <source>
        <dbReference type="EMBL" id="GED97046.1"/>
    </source>
</evidence>
<proteinExistence type="predicted"/>
<dbReference type="PROSITE" id="PS51257">
    <property type="entry name" value="PROKAR_LIPOPROTEIN"/>
    <property type="match status" value="1"/>
</dbReference>
<dbReference type="Proteomes" id="UP000444980">
    <property type="component" value="Unassembled WGS sequence"/>
</dbReference>
<keyword evidence="4" id="KW-1185">Reference proteome</keyword>
<feature type="signal peptide" evidence="2">
    <location>
        <begin position="1"/>
        <end position="27"/>
    </location>
</feature>
<feature type="region of interest" description="Disordered" evidence="1">
    <location>
        <begin position="27"/>
        <end position="50"/>
    </location>
</feature>
<feature type="region of interest" description="Disordered" evidence="1">
    <location>
        <begin position="82"/>
        <end position="189"/>
    </location>
</feature>
<gene>
    <name evidence="3" type="ORF">nbrc107697_10850</name>
</gene>
<feature type="region of interest" description="Disordered" evidence="1">
    <location>
        <begin position="291"/>
        <end position="364"/>
    </location>
</feature>
<dbReference type="OrthoDB" id="4578175at2"/>
<reference evidence="4" key="1">
    <citation type="submission" date="2019-06" db="EMBL/GenBank/DDBJ databases">
        <title>Gordonia isolated from sludge of a wastewater treatment plant.</title>
        <authorList>
            <person name="Tamura T."/>
            <person name="Aoyama K."/>
            <person name="Kang Y."/>
            <person name="Saito S."/>
            <person name="Akiyama N."/>
            <person name="Yazawa K."/>
            <person name="Gonoi T."/>
            <person name="Mikami Y."/>
        </authorList>
    </citation>
    <scope>NUCLEOTIDE SEQUENCE [LARGE SCALE GENOMIC DNA]</scope>
    <source>
        <strain evidence="4">NBRC 107697</strain>
    </source>
</reference>
<evidence type="ECO:0000256" key="2">
    <source>
        <dbReference type="SAM" id="SignalP"/>
    </source>
</evidence>
<comment type="caution">
    <text evidence="3">The sequence shown here is derived from an EMBL/GenBank/DDBJ whole genome shotgun (WGS) entry which is preliminary data.</text>
</comment>
<evidence type="ECO:0000313" key="4">
    <source>
        <dbReference type="Proteomes" id="UP000444980"/>
    </source>
</evidence>
<evidence type="ECO:0008006" key="5">
    <source>
        <dbReference type="Google" id="ProtNLM"/>
    </source>
</evidence>
<accession>A0A7I9UW32</accession>
<evidence type="ECO:0000256" key="1">
    <source>
        <dbReference type="SAM" id="MobiDB-lite"/>
    </source>
</evidence>
<feature type="compositionally biased region" description="Pro residues" evidence="1">
    <location>
        <begin position="95"/>
        <end position="153"/>
    </location>
</feature>
<dbReference type="AlphaFoldDB" id="A0A7I9UW32"/>
<name>A0A7I9UW32_9ACTN</name>
<feature type="compositionally biased region" description="Acidic residues" evidence="1">
    <location>
        <begin position="302"/>
        <end position="311"/>
    </location>
</feature>
<keyword evidence="2" id="KW-0732">Signal</keyword>
<dbReference type="RefSeq" id="WP_161926430.1">
    <property type="nucleotide sequence ID" value="NZ_BJOU01000001.1"/>
</dbReference>
<protein>
    <recommendedName>
        <fullName evidence="5">Lipoprotein</fullName>
    </recommendedName>
</protein>
<feature type="compositionally biased region" description="Pro residues" evidence="1">
    <location>
        <begin position="318"/>
        <end position="348"/>
    </location>
</feature>
<organism evidence="3 4">
    <name type="scientific">Gordonia crocea</name>
    <dbReference type="NCBI Taxonomy" id="589162"/>
    <lineage>
        <taxon>Bacteria</taxon>
        <taxon>Bacillati</taxon>
        <taxon>Actinomycetota</taxon>
        <taxon>Actinomycetes</taxon>
        <taxon>Mycobacteriales</taxon>
        <taxon>Gordoniaceae</taxon>
        <taxon>Gordonia</taxon>
    </lineage>
</organism>
<sequence>MTPRRRHPLVAATAVAAAALVAVTACSGDPEPAPTSPDPSAARPGTPRVSMRECQEIPSDGRVYRSGANLVFERGSMLVALPKDRHPRPTTPSAAPTPIPGTPTPPPGPGIPPAPVPPTPVPPTPVPPPNVLPNPAPPQNVPAPVPPPAPGYPPAHHRHHHSGLNGPSGHQAVPVTNAPTAPDAESDECVSFRKWGNRSPEVPPDGLLFTFRGRGNEGGQISFAAVALTGGVLPPLGPVRPTIGPLVTTIPADIGVSLGGKYYLATGCPLKIVAMSSHRAAGHFACPNALPMKENPLGPDDSTPDADDEETPTAAPGQPAPPAPGNPAPPAPGNPAPPAPGHPVPPAQANPDAIPLSGWFEVKP</sequence>
<feature type="chain" id="PRO_5029539659" description="Lipoprotein" evidence="2">
    <location>
        <begin position="28"/>
        <end position="364"/>
    </location>
</feature>